<proteinExistence type="predicted"/>
<evidence type="ECO:0000313" key="2">
    <source>
        <dbReference type="EMBL" id="GBN25539.1"/>
    </source>
</evidence>
<protein>
    <submittedName>
        <fullName evidence="2">Uncharacterized protein</fullName>
    </submittedName>
</protein>
<feature type="region of interest" description="Disordered" evidence="1">
    <location>
        <begin position="21"/>
        <end position="48"/>
    </location>
</feature>
<sequence>MANVPNSGVVAKLAVPELSKRVPERSKRVPERSERVPERSKRVPEHSNLDDKNRAVLWTFPQFFLTYFSWEKGSSGPPSQLHYIPGQSCK</sequence>
<evidence type="ECO:0000256" key="1">
    <source>
        <dbReference type="SAM" id="MobiDB-lite"/>
    </source>
</evidence>
<keyword evidence="3" id="KW-1185">Reference proteome</keyword>
<dbReference type="EMBL" id="BGPR01007256">
    <property type="protein sequence ID" value="GBN25539.1"/>
    <property type="molecule type" value="Genomic_DNA"/>
</dbReference>
<evidence type="ECO:0000313" key="3">
    <source>
        <dbReference type="Proteomes" id="UP000499080"/>
    </source>
</evidence>
<dbReference type="Proteomes" id="UP000499080">
    <property type="component" value="Unassembled WGS sequence"/>
</dbReference>
<dbReference type="AlphaFoldDB" id="A0A4Y2MG19"/>
<name>A0A4Y2MG19_ARAVE</name>
<comment type="caution">
    <text evidence="2">The sequence shown here is derived from an EMBL/GenBank/DDBJ whole genome shotgun (WGS) entry which is preliminary data.</text>
</comment>
<gene>
    <name evidence="2" type="ORF">AVEN_86750_1</name>
</gene>
<organism evidence="2 3">
    <name type="scientific">Araneus ventricosus</name>
    <name type="common">Orbweaver spider</name>
    <name type="synonym">Epeira ventricosa</name>
    <dbReference type="NCBI Taxonomy" id="182803"/>
    <lineage>
        <taxon>Eukaryota</taxon>
        <taxon>Metazoa</taxon>
        <taxon>Ecdysozoa</taxon>
        <taxon>Arthropoda</taxon>
        <taxon>Chelicerata</taxon>
        <taxon>Arachnida</taxon>
        <taxon>Araneae</taxon>
        <taxon>Araneomorphae</taxon>
        <taxon>Entelegynae</taxon>
        <taxon>Araneoidea</taxon>
        <taxon>Araneidae</taxon>
        <taxon>Araneus</taxon>
    </lineage>
</organism>
<reference evidence="2 3" key="1">
    <citation type="journal article" date="2019" name="Sci. Rep.">
        <title>Orb-weaving spider Araneus ventricosus genome elucidates the spidroin gene catalogue.</title>
        <authorList>
            <person name="Kono N."/>
            <person name="Nakamura H."/>
            <person name="Ohtoshi R."/>
            <person name="Moran D.A.P."/>
            <person name="Shinohara A."/>
            <person name="Yoshida Y."/>
            <person name="Fujiwara M."/>
            <person name="Mori M."/>
            <person name="Tomita M."/>
            <person name="Arakawa K."/>
        </authorList>
    </citation>
    <scope>NUCLEOTIDE SEQUENCE [LARGE SCALE GENOMIC DNA]</scope>
</reference>
<accession>A0A4Y2MG19</accession>